<protein>
    <submittedName>
        <fullName evidence="1">Uncharacterized protein</fullName>
    </submittedName>
</protein>
<name>A0A6A5TVY4_9PLEO</name>
<dbReference type="EMBL" id="ML976991">
    <property type="protein sequence ID" value="KAF1956795.1"/>
    <property type="molecule type" value="Genomic_DNA"/>
</dbReference>
<organism evidence="1 2">
    <name type="scientific">Byssothecium circinans</name>
    <dbReference type="NCBI Taxonomy" id="147558"/>
    <lineage>
        <taxon>Eukaryota</taxon>
        <taxon>Fungi</taxon>
        <taxon>Dikarya</taxon>
        <taxon>Ascomycota</taxon>
        <taxon>Pezizomycotina</taxon>
        <taxon>Dothideomycetes</taxon>
        <taxon>Pleosporomycetidae</taxon>
        <taxon>Pleosporales</taxon>
        <taxon>Massarineae</taxon>
        <taxon>Massarinaceae</taxon>
        <taxon>Byssothecium</taxon>
    </lineage>
</organism>
<proteinExistence type="predicted"/>
<dbReference type="Proteomes" id="UP000800035">
    <property type="component" value="Unassembled WGS sequence"/>
</dbReference>
<keyword evidence="2" id="KW-1185">Reference proteome</keyword>
<dbReference type="AlphaFoldDB" id="A0A6A5TVY4"/>
<sequence>MHMIRTFISVFIILHDCASYEERACRKDFWKSFRVFESSLPIFLEMELLHEIFLGGGFYTYFKQLLCALFVPFYRFHLAAWVDGCRRARNE</sequence>
<gene>
    <name evidence="1" type="ORF">CC80DRAFT_65754</name>
</gene>
<evidence type="ECO:0000313" key="2">
    <source>
        <dbReference type="Proteomes" id="UP000800035"/>
    </source>
</evidence>
<accession>A0A6A5TVY4</accession>
<evidence type="ECO:0000313" key="1">
    <source>
        <dbReference type="EMBL" id="KAF1956795.1"/>
    </source>
</evidence>
<reference evidence="1" key="1">
    <citation type="journal article" date="2020" name="Stud. Mycol.">
        <title>101 Dothideomycetes genomes: a test case for predicting lifestyles and emergence of pathogens.</title>
        <authorList>
            <person name="Haridas S."/>
            <person name="Albert R."/>
            <person name="Binder M."/>
            <person name="Bloem J."/>
            <person name="Labutti K."/>
            <person name="Salamov A."/>
            <person name="Andreopoulos B."/>
            <person name="Baker S."/>
            <person name="Barry K."/>
            <person name="Bills G."/>
            <person name="Bluhm B."/>
            <person name="Cannon C."/>
            <person name="Castanera R."/>
            <person name="Culley D."/>
            <person name="Daum C."/>
            <person name="Ezra D."/>
            <person name="Gonzalez J."/>
            <person name="Henrissat B."/>
            <person name="Kuo A."/>
            <person name="Liang C."/>
            <person name="Lipzen A."/>
            <person name="Lutzoni F."/>
            <person name="Magnuson J."/>
            <person name="Mondo S."/>
            <person name="Nolan M."/>
            <person name="Ohm R."/>
            <person name="Pangilinan J."/>
            <person name="Park H.-J."/>
            <person name="Ramirez L."/>
            <person name="Alfaro M."/>
            <person name="Sun H."/>
            <person name="Tritt A."/>
            <person name="Yoshinaga Y."/>
            <person name="Zwiers L.-H."/>
            <person name="Turgeon B."/>
            <person name="Goodwin S."/>
            <person name="Spatafora J."/>
            <person name="Crous P."/>
            <person name="Grigoriev I."/>
        </authorList>
    </citation>
    <scope>NUCLEOTIDE SEQUENCE</scope>
    <source>
        <strain evidence="1">CBS 675.92</strain>
    </source>
</reference>